<keyword evidence="2 4" id="KW-0067">ATP-binding</keyword>
<comment type="caution">
    <text evidence="4">The sequence shown here is derived from an EMBL/GenBank/DDBJ whole genome shotgun (WGS) entry which is preliminary data.</text>
</comment>
<dbReference type="InterPro" id="IPR003593">
    <property type="entry name" value="AAA+_ATPase"/>
</dbReference>
<dbReference type="SUPFAM" id="SSF52540">
    <property type="entry name" value="P-loop containing nucleoside triphosphate hydrolases"/>
    <property type="match status" value="1"/>
</dbReference>
<feature type="domain" description="ABC transporter" evidence="3">
    <location>
        <begin position="9"/>
        <end position="241"/>
    </location>
</feature>
<organism evidence="4 5">
    <name type="scientific">Roseinatronobacter alkalisoli</name>
    <dbReference type="NCBI Taxonomy" id="3028235"/>
    <lineage>
        <taxon>Bacteria</taxon>
        <taxon>Pseudomonadati</taxon>
        <taxon>Pseudomonadota</taxon>
        <taxon>Alphaproteobacteria</taxon>
        <taxon>Rhodobacterales</taxon>
        <taxon>Paracoccaceae</taxon>
        <taxon>Roseinatronobacter</taxon>
    </lineage>
</organism>
<protein>
    <submittedName>
        <fullName evidence="4">ABC transporter ATP-binding protein</fullName>
    </submittedName>
</protein>
<dbReference type="InterPro" id="IPR003439">
    <property type="entry name" value="ABC_transporter-like_ATP-bd"/>
</dbReference>
<gene>
    <name evidence="4" type="ORF">PUT78_16585</name>
</gene>
<evidence type="ECO:0000256" key="2">
    <source>
        <dbReference type="ARBA" id="ARBA00022840"/>
    </source>
</evidence>
<dbReference type="InterPro" id="IPR017871">
    <property type="entry name" value="ABC_transporter-like_CS"/>
</dbReference>
<accession>A0ABT5TC65</accession>
<dbReference type="PANTHER" id="PTHR42794:SF2">
    <property type="entry name" value="ABC TRANSPORTER ATP-BINDING PROTEIN"/>
    <property type="match status" value="1"/>
</dbReference>
<dbReference type="RefSeq" id="WP_274353394.1">
    <property type="nucleotide sequence ID" value="NZ_JAQZSM010000018.1"/>
</dbReference>
<reference evidence="4" key="1">
    <citation type="submission" date="2023-02" db="EMBL/GenBank/DDBJ databases">
        <title>Description of Roseinatronobacter alkalisoli sp. nov., an alkaliphilic bacerium isolated from soda soil.</title>
        <authorList>
            <person name="Wei W."/>
        </authorList>
    </citation>
    <scope>NUCLEOTIDE SEQUENCE</scope>
    <source>
        <strain evidence="4">HJB301</strain>
    </source>
</reference>
<dbReference type="GO" id="GO:0005524">
    <property type="term" value="F:ATP binding"/>
    <property type="evidence" value="ECO:0007669"/>
    <property type="project" value="UniProtKB-KW"/>
</dbReference>
<evidence type="ECO:0000313" key="4">
    <source>
        <dbReference type="EMBL" id="MDD7972717.1"/>
    </source>
</evidence>
<evidence type="ECO:0000256" key="1">
    <source>
        <dbReference type="ARBA" id="ARBA00022741"/>
    </source>
</evidence>
<dbReference type="CDD" id="cd03214">
    <property type="entry name" value="ABC_Iron-Siderophores_B12_Hemin"/>
    <property type="match status" value="1"/>
</dbReference>
<dbReference type="EMBL" id="JAQZSM010000018">
    <property type="protein sequence ID" value="MDD7972717.1"/>
    <property type="molecule type" value="Genomic_DNA"/>
</dbReference>
<dbReference type="Gene3D" id="3.40.50.300">
    <property type="entry name" value="P-loop containing nucleotide triphosphate hydrolases"/>
    <property type="match status" value="1"/>
</dbReference>
<sequence>MTLIPPAHLELEQISVRVGGGALVHDVSLQVRPGEFVGLLGPNGAGKSTLLRTIYRARRPDIGRVLLDGSDLWAQSPRWGAQRIGAVLQDMPADFPLTVRDVIAMGRAPHQSAHAAESAHDRAQIAAALQLLNLWPFAGRLFATLSGGERQRVLLGRALVQQPRLLVLDEPTNHLDLRHQMAFLTLVRQIGVSVIAALHDLTLAAMVCDRLALLDAGRVVAQGRPEDVLTPARIRQVYGVETLIQRHPTRGTLVVLPA</sequence>
<dbReference type="PROSITE" id="PS50893">
    <property type="entry name" value="ABC_TRANSPORTER_2"/>
    <property type="match status" value="1"/>
</dbReference>
<evidence type="ECO:0000259" key="3">
    <source>
        <dbReference type="PROSITE" id="PS50893"/>
    </source>
</evidence>
<dbReference type="Pfam" id="PF00005">
    <property type="entry name" value="ABC_tran"/>
    <property type="match status" value="1"/>
</dbReference>
<evidence type="ECO:0000313" key="5">
    <source>
        <dbReference type="Proteomes" id="UP001431784"/>
    </source>
</evidence>
<dbReference type="PROSITE" id="PS00211">
    <property type="entry name" value="ABC_TRANSPORTER_1"/>
    <property type="match status" value="1"/>
</dbReference>
<dbReference type="InterPro" id="IPR027417">
    <property type="entry name" value="P-loop_NTPase"/>
</dbReference>
<keyword evidence="5" id="KW-1185">Reference proteome</keyword>
<dbReference type="PANTHER" id="PTHR42794">
    <property type="entry name" value="HEMIN IMPORT ATP-BINDING PROTEIN HMUV"/>
    <property type="match status" value="1"/>
</dbReference>
<proteinExistence type="predicted"/>
<name>A0ABT5TC65_9RHOB</name>
<dbReference type="Proteomes" id="UP001431784">
    <property type="component" value="Unassembled WGS sequence"/>
</dbReference>
<keyword evidence="1" id="KW-0547">Nucleotide-binding</keyword>
<dbReference type="SMART" id="SM00382">
    <property type="entry name" value="AAA"/>
    <property type="match status" value="1"/>
</dbReference>